<dbReference type="InterPro" id="IPR041271">
    <property type="entry name" value="AGPT-Pplase3"/>
</dbReference>
<feature type="domain" description="Alpha-glutamyl/putrescinyl thymine pyrophosphorylase clade 3" evidence="1">
    <location>
        <begin position="44"/>
        <end position="314"/>
    </location>
</feature>
<evidence type="ECO:0000313" key="2">
    <source>
        <dbReference type="EMBL" id="MDV6263891.1"/>
    </source>
</evidence>
<dbReference type="RefSeq" id="WP_317566009.1">
    <property type="nucleotide sequence ID" value="NZ_JAWLJX010000009.1"/>
</dbReference>
<proteinExistence type="predicted"/>
<dbReference type="EMBL" id="JAWLJX010000009">
    <property type="protein sequence ID" value="MDV6263891.1"/>
    <property type="molecule type" value="Genomic_DNA"/>
</dbReference>
<sequence>MVLRPVVRPIDALEADRLEDAIHRYTAKTRPLPGISDPDSALAFLGQLIESGHRRRYAERQSARLASARVLDASSGAFDPIMAAVRESKLGNFDNACWLVFLSVHFGRPRQTQWSLVSEFYSKLGQSGVWDWRAVQSDVGAVRTWLVSNNAELHTRGGKFGNHRKYESLNGVSAGGTGEVIESYVDWVGGTHQHRFASIVGPTSARKAAFGLLYESMQAVARFGRTARFDYLTMLGKLALLDIEPDKAYFESKAGPTKGAKLLFSGSADASISNKDLEVWTAQLCAELRLTFDVLEDALCNWQKSPSKFTSFRG</sequence>
<protein>
    <recommendedName>
        <fullName evidence="1">Alpha-glutamyl/putrescinyl thymine pyrophosphorylase clade 3 domain-containing protein</fullName>
    </recommendedName>
</protein>
<evidence type="ECO:0000259" key="1">
    <source>
        <dbReference type="Pfam" id="PF18746"/>
    </source>
</evidence>
<evidence type="ECO:0000313" key="3">
    <source>
        <dbReference type="Proteomes" id="UP001185755"/>
    </source>
</evidence>
<comment type="caution">
    <text evidence="2">The sequence shown here is derived from an EMBL/GenBank/DDBJ whole genome shotgun (WGS) entry which is preliminary data.</text>
</comment>
<name>A0ABU4BIH6_9NOCA</name>
<gene>
    <name evidence="2" type="ORF">R3P96_21340</name>
</gene>
<dbReference type="Proteomes" id="UP001185755">
    <property type="component" value="Unassembled WGS sequence"/>
</dbReference>
<accession>A0ABU4BIH6</accession>
<dbReference type="Pfam" id="PF18746">
    <property type="entry name" value="aGPT-Pplase3"/>
    <property type="match status" value="1"/>
</dbReference>
<reference evidence="2 3" key="1">
    <citation type="submission" date="2023-10" db="EMBL/GenBank/DDBJ databases">
        <title>Development of a sustainable strategy for remediation of hydrocarbon-contaminated territories based on the waste exchange concept.</title>
        <authorList>
            <person name="Krivoruchko A."/>
        </authorList>
    </citation>
    <scope>NUCLEOTIDE SEQUENCE [LARGE SCALE GENOMIC DNA]</scope>
    <source>
        <strain evidence="2 3">IEGM 1323</strain>
    </source>
</reference>
<organism evidence="2 3">
    <name type="scientific">Rhodococcoides yunnanense</name>
    <dbReference type="NCBI Taxonomy" id="278209"/>
    <lineage>
        <taxon>Bacteria</taxon>
        <taxon>Bacillati</taxon>
        <taxon>Actinomycetota</taxon>
        <taxon>Actinomycetes</taxon>
        <taxon>Mycobacteriales</taxon>
        <taxon>Nocardiaceae</taxon>
        <taxon>Rhodococcoides</taxon>
    </lineage>
</organism>
<keyword evidence="3" id="KW-1185">Reference proteome</keyword>